<dbReference type="GO" id="GO:0015179">
    <property type="term" value="F:L-amino acid transmembrane transporter activity"/>
    <property type="evidence" value="ECO:0007669"/>
    <property type="project" value="TreeGrafter"/>
</dbReference>
<feature type="transmembrane region" description="Helical" evidence="6">
    <location>
        <begin position="108"/>
        <end position="131"/>
    </location>
</feature>
<feature type="transmembrane region" description="Helical" evidence="6">
    <location>
        <begin position="83"/>
        <end position="102"/>
    </location>
</feature>
<evidence type="ECO:0000256" key="4">
    <source>
        <dbReference type="ARBA" id="ARBA00022989"/>
    </source>
</evidence>
<dbReference type="OrthoDB" id="294730at2759"/>
<comment type="caution">
    <text evidence="8">The sequence shown here is derived from an EMBL/GenBank/DDBJ whole genome shotgun (WGS) entry which is preliminary data.</text>
</comment>
<evidence type="ECO:0000256" key="6">
    <source>
        <dbReference type="SAM" id="Phobius"/>
    </source>
</evidence>
<evidence type="ECO:0000259" key="7">
    <source>
        <dbReference type="Pfam" id="PF01490"/>
    </source>
</evidence>
<dbReference type="AlphaFoldDB" id="A0A9N9Y6X5"/>
<keyword evidence="5 6" id="KW-0472">Membrane</keyword>
<dbReference type="PANTHER" id="PTHR22950:SF20">
    <property type="entry name" value="AMINO ACID TRANSPORTER (EUROFUNG)"/>
    <property type="match status" value="1"/>
</dbReference>
<comment type="subcellular location">
    <subcellularLocation>
        <location evidence="1">Membrane</location>
        <topology evidence="1">Multi-pass membrane protein</topology>
    </subcellularLocation>
</comment>
<gene>
    <name evidence="8" type="ORF">CBYS24578_00004599</name>
</gene>
<evidence type="ECO:0000256" key="2">
    <source>
        <dbReference type="ARBA" id="ARBA00008066"/>
    </source>
</evidence>
<accession>A0A9N9Y6X5</accession>
<feature type="transmembrane region" description="Helical" evidence="6">
    <location>
        <begin position="398"/>
        <end position="418"/>
    </location>
</feature>
<dbReference type="Proteomes" id="UP000754883">
    <property type="component" value="Unassembled WGS sequence"/>
</dbReference>
<dbReference type="Pfam" id="PF01490">
    <property type="entry name" value="Aa_trans"/>
    <property type="match status" value="1"/>
</dbReference>
<reference evidence="9" key="1">
    <citation type="submission" date="2019-06" db="EMBL/GenBank/DDBJ databases">
        <authorList>
            <person name="Broberg M."/>
        </authorList>
    </citation>
    <scope>NUCLEOTIDE SEQUENCE [LARGE SCALE GENOMIC DNA]</scope>
</reference>
<feature type="transmembrane region" description="Helical" evidence="6">
    <location>
        <begin position="315"/>
        <end position="335"/>
    </location>
</feature>
<evidence type="ECO:0000256" key="3">
    <source>
        <dbReference type="ARBA" id="ARBA00022692"/>
    </source>
</evidence>
<feature type="transmembrane region" description="Helical" evidence="6">
    <location>
        <begin position="221"/>
        <end position="241"/>
    </location>
</feature>
<feature type="transmembrane region" description="Helical" evidence="6">
    <location>
        <begin position="355"/>
        <end position="386"/>
    </location>
</feature>
<dbReference type="PANTHER" id="PTHR22950">
    <property type="entry name" value="AMINO ACID TRANSPORTER"/>
    <property type="match status" value="1"/>
</dbReference>
<evidence type="ECO:0000313" key="8">
    <source>
        <dbReference type="EMBL" id="CAG9994021.1"/>
    </source>
</evidence>
<feature type="transmembrane region" description="Helical" evidence="6">
    <location>
        <begin position="467"/>
        <end position="496"/>
    </location>
</feature>
<evidence type="ECO:0000313" key="9">
    <source>
        <dbReference type="Proteomes" id="UP000754883"/>
    </source>
</evidence>
<feature type="domain" description="Amino acid transporter transmembrane" evidence="7">
    <location>
        <begin position="77"/>
        <end position="481"/>
    </location>
</feature>
<evidence type="ECO:0000256" key="1">
    <source>
        <dbReference type="ARBA" id="ARBA00004141"/>
    </source>
</evidence>
<keyword evidence="9" id="KW-1185">Reference proteome</keyword>
<sequence length="504" mass="55057">MSSAVSPVAVRRATILGGSNTVVGARLDGKGDCHGQVGSPLTDRSPRSNSASSLEDASELPLVAAMFSIPSDKHRTCHWAETAFLIMAEFVGFAILSFPHAYATMGWVLGIAATFFIGLGYLYTSLVLWDLCLRHPESKSICDIGKILCGKYGTIGFWFTACMFVCNNIGIHVNLGGNFFQNVVLYGKSVAISPRILGGLVATFLCLLCSLPRTLKVLSRFAMAAVASTVTCVVLAMIFIVNQGGPVDSSLQPRGGADAAITKHSMILFSAWPSPDATFKDIMVAFLGIAFAFIGQITLPSFIAEMKDPRDFPKALYLSSFVQYSLFITFAIFMYKHIGLRDMTTITIGSLERTQLIICFCFLLPSLVILGSLYATVTGLFILNSVESQISKKRTKNIIWVVIITLLWTLAFTISQTIPHFDALLAIVGAIFDGFFGWIYWGVAWFRMRQADIQKRVPRVWGPKMDVALGVVNFSLIFIGTGLFLGVGSWASFAYLRDLGHNKN</sequence>
<comment type="similarity">
    <text evidence="2">Belongs to the amino acid/polyamine transporter 2 family.</text>
</comment>
<feature type="transmembrane region" description="Helical" evidence="6">
    <location>
        <begin position="282"/>
        <end position="303"/>
    </location>
</feature>
<reference evidence="8 9" key="2">
    <citation type="submission" date="2021-10" db="EMBL/GenBank/DDBJ databases">
        <authorList>
            <person name="Piombo E."/>
        </authorList>
    </citation>
    <scope>NUCLEOTIDE SEQUENCE [LARGE SCALE GENOMIC DNA]</scope>
</reference>
<dbReference type="EMBL" id="CABFNO020001523">
    <property type="protein sequence ID" value="CAG9994021.1"/>
    <property type="molecule type" value="Genomic_DNA"/>
</dbReference>
<dbReference type="Gene3D" id="1.20.1740.10">
    <property type="entry name" value="Amino acid/polyamine transporter I"/>
    <property type="match status" value="1"/>
</dbReference>
<dbReference type="GO" id="GO:0016020">
    <property type="term" value="C:membrane"/>
    <property type="evidence" value="ECO:0007669"/>
    <property type="project" value="UniProtKB-SubCell"/>
</dbReference>
<keyword evidence="3 6" id="KW-0812">Transmembrane</keyword>
<evidence type="ECO:0000256" key="5">
    <source>
        <dbReference type="ARBA" id="ARBA00023136"/>
    </source>
</evidence>
<dbReference type="InterPro" id="IPR013057">
    <property type="entry name" value="AA_transpt_TM"/>
</dbReference>
<feature type="transmembrane region" description="Helical" evidence="6">
    <location>
        <begin position="191"/>
        <end position="209"/>
    </location>
</feature>
<proteinExistence type="inferred from homology"/>
<keyword evidence="4 6" id="KW-1133">Transmembrane helix</keyword>
<protein>
    <recommendedName>
        <fullName evidence="7">Amino acid transporter transmembrane domain-containing protein</fullName>
    </recommendedName>
</protein>
<feature type="transmembrane region" description="Helical" evidence="6">
    <location>
        <begin position="152"/>
        <end position="171"/>
    </location>
</feature>
<feature type="transmembrane region" description="Helical" evidence="6">
    <location>
        <begin position="424"/>
        <end position="446"/>
    </location>
</feature>
<organism evidence="8 9">
    <name type="scientific">Clonostachys byssicola</name>
    <dbReference type="NCBI Taxonomy" id="160290"/>
    <lineage>
        <taxon>Eukaryota</taxon>
        <taxon>Fungi</taxon>
        <taxon>Dikarya</taxon>
        <taxon>Ascomycota</taxon>
        <taxon>Pezizomycotina</taxon>
        <taxon>Sordariomycetes</taxon>
        <taxon>Hypocreomycetidae</taxon>
        <taxon>Hypocreales</taxon>
        <taxon>Bionectriaceae</taxon>
        <taxon>Clonostachys</taxon>
    </lineage>
</organism>
<name>A0A9N9Y6X5_9HYPO</name>